<dbReference type="GO" id="GO:0009143">
    <property type="term" value="P:nucleoside triphosphate catabolic process"/>
    <property type="evidence" value="ECO:0007669"/>
    <property type="project" value="InterPro"/>
</dbReference>
<reference evidence="1 2" key="1">
    <citation type="submission" date="2017-04" db="EMBL/GenBank/DDBJ databases">
        <title>Novel microbial lineages endemic to geothermal iron-oxide mats fill important gaps in the evolutionary history of Archaea.</title>
        <authorList>
            <person name="Jay Z.J."/>
            <person name="Beam J.P."/>
            <person name="Dlakic M."/>
            <person name="Rusch D.B."/>
            <person name="Kozubal M.A."/>
            <person name="Inskeep W.P."/>
        </authorList>
    </citation>
    <scope>NUCLEOTIDE SEQUENCE [LARGE SCALE GENOMIC DNA]</scope>
    <source>
        <strain evidence="1">OSP_D</strain>
    </source>
</reference>
<dbReference type="GO" id="GO:0047429">
    <property type="term" value="F:nucleoside triphosphate diphosphatase activity"/>
    <property type="evidence" value="ECO:0007669"/>
    <property type="project" value="InterPro"/>
</dbReference>
<organism evidence="1 2">
    <name type="scientific">Candidatus Marsarchaeota G2 archaeon OSP_D</name>
    <dbReference type="NCBI Taxonomy" id="1978157"/>
    <lineage>
        <taxon>Archaea</taxon>
        <taxon>Candidatus Marsarchaeota</taxon>
        <taxon>Candidatus Marsarchaeota group 2</taxon>
    </lineage>
</organism>
<dbReference type="PIRSF" id="PIRSF029826">
    <property type="entry name" value="UCP029826_pph"/>
    <property type="match status" value="1"/>
</dbReference>
<dbReference type="PANTHER" id="PTHR46523">
    <property type="entry name" value="DCTP PYROPHOSPHATASE 1"/>
    <property type="match status" value="1"/>
</dbReference>
<comment type="caution">
    <text evidence="1">The sequence shown here is derived from an EMBL/GenBank/DDBJ whole genome shotgun (WGS) entry which is preliminary data.</text>
</comment>
<gene>
    <name evidence="1" type="ORF">B9Q03_13415</name>
</gene>
<name>A0A2R6AAT1_9ARCH</name>
<keyword evidence="1" id="KW-0378">Hydrolase</keyword>
<accession>A0A2R6AAT1</accession>
<dbReference type="Pfam" id="PF12643">
    <property type="entry name" value="MazG-like"/>
    <property type="match status" value="1"/>
</dbReference>
<dbReference type="PANTHER" id="PTHR46523:SF1">
    <property type="entry name" value="DCTP PYROPHOSPHATASE 1"/>
    <property type="match status" value="1"/>
</dbReference>
<dbReference type="InterPro" id="IPR025984">
    <property type="entry name" value="DCTPP"/>
</dbReference>
<evidence type="ECO:0000313" key="1">
    <source>
        <dbReference type="EMBL" id="PSN83521.1"/>
    </source>
</evidence>
<dbReference type="Proteomes" id="UP000240322">
    <property type="component" value="Unassembled WGS sequence"/>
</dbReference>
<dbReference type="SUPFAM" id="SSF101386">
    <property type="entry name" value="all-alpha NTP pyrophosphatases"/>
    <property type="match status" value="1"/>
</dbReference>
<sequence length="130" mass="15314">MSRIYVLAELKDTNTTVDELKLKVKMFCDERDWGKYHNLKELTIGLVTESAELLQLFRFKSETDMSTMLQTPELMEKVYDEVADIFYFLLRLSQLYNIDLSSTLERKLAKNAQRYPVDKFRGSNKKADEI</sequence>
<dbReference type="InterPro" id="IPR052555">
    <property type="entry name" value="dCTP_Pyrophosphatase"/>
</dbReference>
<dbReference type="Gene3D" id="1.10.287.1080">
    <property type="entry name" value="MazG-like"/>
    <property type="match status" value="1"/>
</dbReference>
<protein>
    <submittedName>
        <fullName evidence="1">Nucleotide pyrophosphohydrolase</fullName>
    </submittedName>
</protein>
<evidence type="ECO:0000313" key="2">
    <source>
        <dbReference type="Proteomes" id="UP000240322"/>
    </source>
</evidence>
<dbReference type="CDD" id="cd11537">
    <property type="entry name" value="NTP-PPase_RS21-C6_like"/>
    <property type="match status" value="1"/>
</dbReference>
<dbReference type="EMBL" id="NEXE01000309">
    <property type="protein sequence ID" value="PSN83521.1"/>
    <property type="molecule type" value="Genomic_DNA"/>
</dbReference>
<proteinExistence type="predicted"/>
<dbReference type="AlphaFoldDB" id="A0A2R6AAT1"/>